<feature type="compositionally biased region" description="Low complexity" evidence="1">
    <location>
        <begin position="442"/>
        <end position="455"/>
    </location>
</feature>
<feature type="region of interest" description="Disordered" evidence="1">
    <location>
        <begin position="437"/>
        <end position="460"/>
    </location>
</feature>
<feature type="region of interest" description="Disordered" evidence="1">
    <location>
        <begin position="499"/>
        <end position="524"/>
    </location>
</feature>
<feature type="compositionally biased region" description="Low complexity" evidence="1">
    <location>
        <begin position="510"/>
        <end position="520"/>
    </location>
</feature>
<dbReference type="Proteomes" id="UP000054636">
    <property type="component" value="Unassembled WGS sequence"/>
</dbReference>
<proteinExistence type="predicted"/>
<protein>
    <submittedName>
        <fullName evidence="2">Bidirectional sugar transporter SWEET17</fullName>
    </submittedName>
</protein>
<feature type="region of interest" description="Disordered" evidence="1">
    <location>
        <begin position="368"/>
        <end position="409"/>
    </location>
</feature>
<sequence length="543" mass="61098">MTDADDAQYNACVRELPSTNILMCWFHVTQNVKEKVRRLDSVTRKMIFRDLNRLHFCISRGEYQKQKQRTLAAWRSAFDFCPRFKQVGKSLISQWIEHISSETQATVEVRFSKWQIYHTPPGYAATNNPLEQYHKTLKLVNNTDRATPIELLQRLDRSRTAFIAKNITFNSVAHVSARLKALYYRMKRYGAITGKCIPPVGNLRLARVVSAPWVGNKSIRTLEILESGDDDADRSADDSSDGYIPDNDSGENYHRCDAFSGIDPDQGTIVEEPPHTEIDSGALSCPDAVQPTGRIESDTDTEFHDADVVLPYKSAYTLRMLWDGMPKDGWIVDPASKSCQCRFNAKFAMCLHVIEAAKILGIPCPGMPKPKRKFVNRSQKSQRRKTTNRRPSRRLAQREAGTTGDGANADCIVFGPDLPPARANRFRELRSYPHNVSAGAISSRPLSSRNTSPRRTSNDTQPITLMEFPISDTESVPAFVYSPPVPILLSVSHQPLQGSAIRHSRDQQETYSSTSNTTTTAPPCEISTVTSRLSCDQTKRRRL</sequence>
<reference evidence="2 3" key="1">
    <citation type="submission" date="2015-11" db="EMBL/GenBank/DDBJ databases">
        <title>Genomes and virulence difference between two physiological races of Phytophthora nicotianae.</title>
        <authorList>
            <person name="Liu H."/>
            <person name="Ma X."/>
            <person name="Yu H."/>
            <person name="Fang D."/>
            <person name="Li Y."/>
            <person name="Wang X."/>
            <person name="Wang W."/>
            <person name="Dong Y."/>
            <person name="Xiao B."/>
        </authorList>
    </citation>
    <scope>NUCLEOTIDE SEQUENCE [LARGE SCALE GENOMIC DNA]</scope>
    <source>
        <strain evidence="3">race 1</strain>
    </source>
</reference>
<name>A0A0W8DFG1_PHYNI</name>
<keyword evidence="2" id="KW-0813">Transport</keyword>
<dbReference type="EMBL" id="LNFP01000251">
    <property type="protein sequence ID" value="KUF95091.1"/>
    <property type="molecule type" value="Genomic_DNA"/>
</dbReference>
<feature type="compositionally biased region" description="Basic residues" evidence="1">
    <location>
        <begin position="369"/>
        <end position="395"/>
    </location>
</feature>
<evidence type="ECO:0000256" key="1">
    <source>
        <dbReference type="SAM" id="MobiDB-lite"/>
    </source>
</evidence>
<feature type="region of interest" description="Disordered" evidence="1">
    <location>
        <begin position="229"/>
        <end position="250"/>
    </location>
</feature>
<keyword evidence="2" id="KW-0762">Sugar transport</keyword>
<accession>A0A0W8DFG1</accession>
<evidence type="ECO:0000313" key="2">
    <source>
        <dbReference type="EMBL" id="KUF95091.1"/>
    </source>
</evidence>
<dbReference type="AlphaFoldDB" id="A0A0W8DFG1"/>
<gene>
    <name evidence="2" type="ORF">AM588_10005180</name>
</gene>
<organism evidence="2 3">
    <name type="scientific">Phytophthora nicotianae</name>
    <name type="common">Potato buckeye rot agent</name>
    <name type="synonym">Phytophthora parasitica</name>
    <dbReference type="NCBI Taxonomy" id="4792"/>
    <lineage>
        <taxon>Eukaryota</taxon>
        <taxon>Sar</taxon>
        <taxon>Stramenopiles</taxon>
        <taxon>Oomycota</taxon>
        <taxon>Peronosporomycetes</taxon>
        <taxon>Peronosporales</taxon>
        <taxon>Peronosporaceae</taxon>
        <taxon>Phytophthora</taxon>
    </lineage>
</organism>
<evidence type="ECO:0000313" key="3">
    <source>
        <dbReference type="Proteomes" id="UP000054636"/>
    </source>
</evidence>
<comment type="caution">
    <text evidence="2">The sequence shown here is derived from an EMBL/GenBank/DDBJ whole genome shotgun (WGS) entry which is preliminary data.</text>
</comment>